<reference evidence="2 3" key="1">
    <citation type="submission" date="2011-08" db="EMBL/GenBank/DDBJ databases">
        <authorList>
            <person name="Weinstock G."/>
            <person name="Sodergren E."/>
            <person name="Clifton S."/>
            <person name="Fulton L."/>
            <person name="Fulton B."/>
            <person name="Courtney L."/>
            <person name="Fronick C."/>
            <person name="Harrison M."/>
            <person name="Strong C."/>
            <person name="Farmer C."/>
            <person name="Delahaunty K."/>
            <person name="Markovic C."/>
            <person name="Hall O."/>
            <person name="Minx P."/>
            <person name="Tomlinson C."/>
            <person name="Mitreva M."/>
            <person name="Hou S."/>
            <person name="Chen J."/>
            <person name="Wollam A."/>
            <person name="Pepin K.H."/>
            <person name="Johnson M."/>
            <person name="Bhonagiri V."/>
            <person name="Zhang X."/>
            <person name="Suruliraj S."/>
            <person name="Warren W."/>
            <person name="Chinwalla A."/>
            <person name="Mardis E.R."/>
            <person name="Wilson R.K."/>
        </authorList>
    </citation>
    <scope>NUCLEOTIDE SEQUENCE [LARGE SCALE GENOMIC DNA]</scope>
    <source>
        <strain evidence="2 3">F0432</strain>
    </source>
</reference>
<gene>
    <name evidence="2" type="ORF">HMPREF9080_01459</name>
</gene>
<dbReference type="Pfam" id="PF08241">
    <property type="entry name" value="Methyltransf_11"/>
    <property type="match status" value="1"/>
</dbReference>
<dbReference type="SUPFAM" id="SSF53335">
    <property type="entry name" value="S-adenosyl-L-methionine-dependent methyltransferases"/>
    <property type="match status" value="1"/>
</dbReference>
<dbReference type="InterPro" id="IPR013216">
    <property type="entry name" value="Methyltransf_11"/>
</dbReference>
<dbReference type="STRING" id="797473.HMPREF9080_01459"/>
<dbReference type="HOGENOM" id="CLU_037990_2_4_6"/>
<protein>
    <submittedName>
        <fullName evidence="2">Methyltransferase domain protein</fullName>
    </submittedName>
</protein>
<evidence type="ECO:0000313" key="2">
    <source>
        <dbReference type="EMBL" id="EHM54049.1"/>
    </source>
</evidence>
<proteinExistence type="predicted"/>
<accession>G9ZFB4</accession>
<dbReference type="Gene3D" id="3.40.50.150">
    <property type="entry name" value="Vaccinia Virus protein VP39"/>
    <property type="match status" value="1"/>
</dbReference>
<organism evidence="2 3">
    <name type="scientific">Cardiobacterium valvarum F0432</name>
    <dbReference type="NCBI Taxonomy" id="797473"/>
    <lineage>
        <taxon>Bacteria</taxon>
        <taxon>Pseudomonadati</taxon>
        <taxon>Pseudomonadota</taxon>
        <taxon>Gammaproteobacteria</taxon>
        <taxon>Cardiobacteriales</taxon>
        <taxon>Cardiobacteriaceae</taxon>
        <taxon>Cardiobacterium</taxon>
    </lineage>
</organism>
<dbReference type="EMBL" id="AGCM01000079">
    <property type="protein sequence ID" value="EHM54049.1"/>
    <property type="molecule type" value="Genomic_DNA"/>
</dbReference>
<keyword evidence="2" id="KW-0489">Methyltransferase</keyword>
<comment type="caution">
    <text evidence="2">The sequence shown here is derived from an EMBL/GenBank/DDBJ whole genome shotgun (WGS) entry which is preliminary data.</text>
</comment>
<evidence type="ECO:0000259" key="1">
    <source>
        <dbReference type="Pfam" id="PF08241"/>
    </source>
</evidence>
<keyword evidence="2" id="KW-0808">Transferase</keyword>
<dbReference type="PANTHER" id="PTHR43591">
    <property type="entry name" value="METHYLTRANSFERASE"/>
    <property type="match status" value="1"/>
</dbReference>
<name>G9ZFB4_9GAMM</name>
<sequence length="264" mass="28797">MMIFLWRINMAQFNDPAAYERYMGGWSRAAGEQFLDWLGQPHGLRWLDNGCGSGIFSELLWQQAQPARLDGIDISPELLAHARQRLPQTITLHHGDANALPFAAGSFDAAAMALVIVFLADALQAVREMQRVVRSGGMIATYIWDLPHGFPYADAFAALLDCGVQPDRAASDETTALAQLQALWEQAGLQEVETCAFTVAQRYPDFAAYWQALADSASIGARFAALPADMQAAVRAALQERLPAEPDGSIRVTARAHAVKGIRA</sequence>
<dbReference type="GO" id="GO:0032259">
    <property type="term" value="P:methylation"/>
    <property type="evidence" value="ECO:0007669"/>
    <property type="project" value="UniProtKB-KW"/>
</dbReference>
<feature type="domain" description="Methyltransferase type 11" evidence="1">
    <location>
        <begin position="47"/>
        <end position="140"/>
    </location>
</feature>
<dbReference type="CDD" id="cd02440">
    <property type="entry name" value="AdoMet_MTases"/>
    <property type="match status" value="1"/>
</dbReference>
<dbReference type="AlphaFoldDB" id="G9ZFB4"/>
<dbReference type="InterPro" id="IPR029063">
    <property type="entry name" value="SAM-dependent_MTases_sf"/>
</dbReference>
<evidence type="ECO:0000313" key="3">
    <source>
        <dbReference type="Proteomes" id="UP000004750"/>
    </source>
</evidence>
<dbReference type="Proteomes" id="UP000004750">
    <property type="component" value="Unassembled WGS sequence"/>
</dbReference>
<dbReference type="GO" id="GO:0008757">
    <property type="term" value="F:S-adenosylmethionine-dependent methyltransferase activity"/>
    <property type="evidence" value="ECO:0007669"/>
    <property type="project" value="InterPro"/>
</dbReference>